<proteinExistence type="predicted"/>
<dbReference type="EMBL" id="GGFL01005886">
    <property type="protein sequence ID" value="MBW70064.1"/>
    <property type="molecule type" value="Transcribed_RNA"/>
</dbReference>
<evidence type="ECO:0000256" key="1">
    <source>
        <dbReference type="SAM" id="MobiDB-lite"/>
    </source>
</evidence>
<feature type="region of interest" description="Disordered" evidence="1">
    <location>
        <begin position="14"/>
        <end position="45"/>
    </location>
</feature>
<name>A0A2M4CXK9_ANODA</name>
<reference evidence="2" key="1">
    <citation type="submission" date="2018-01" db="EMBL/GenBank/DDBJ databases">
        <title>An insight into the sialome of Amazonian anophelines.</title>
        <authorList>
            <person name="Ribeiro J.M."/>
            <person name="Scarpassa V."/>
            <person name="Calvo E."/>
        </authorList>
    </citation>
    <scope>NUCLEOTIDE SEQUENCE</scope>
</reference>
<evidence type="ECO:0000313" key="2">
    <source>
        <dbReference type="EMBL" id="MBW70064.1"/>
    </source>
</evidence>
<dbReference type="AlphaFoldDB" id="A0A2M4CXK9"/>
<organism evidence="2">
    <name type="scientific">Anopheles darlingi</name>
    <name type="common">Mosquito</name>
    <dbReference type="NCBI Taxonomy" id="43151"/>
    <lineage>
        <taxon>Eukaryota</taxon>
        <taxon>Metazoa</taxon>
        <taxon>Ecdysozoa</taxon>
        <taxon>Arthropoda</taxon>
        <taxon>Hexapoda</taxon>
        <taxon>Insecta</taxon>
        <taxon>Pterygota</taxon>
        <taxon>Neoptera</taxon>
        <taxon>Endopterygota</taxon>
        <taxon>Diptera</taxon>
        <taxon>Nematocera</taxon>
        <taxon>Culicoidea</taxon>
        <taxon>Culicidae</taxon>
        <taxon>Anophelinae</taxon>
        <taxon>Anopheles</taxon>
    </lineage>
</organism>
<protein>
    <submittedName>
        <fullName evidence="2">Uncharacterized protein</fullName>
    </submittedName>
</protein>
<sequence length="198" mass="19914">MRTRQPLAILLAHHAAPATPRRRRNAGGASASNRQTLSTGRALRGHEPAGRTSVLVFRVAVGAAASRAAAGACGVAAFLADGDTERVGTDATIRTVLPILGALVRNPSTGSIFRAMDSTVARGVEGARTAATAAAARTTSLTSSDFQLLLVLSLTSTSTSTSSTVALALLSCARAIVRLLSALGGVGPATGYSTATTC</sequence>
<accession>A0A2M4CXK9</accession>